<keyword evidence="1" id="KW-0472">Membrane</keyword>
<keyword evidence="3" id="KW-1185">Reference proteome</keyword>
<evidence type="ECO:0000256" key="1">
    <source>
        <dbReference type="SAM" id="Phobius"/>
    </source>
</evidence>
<organism evidence="2 3">
    <name type="scientific">Chryseobacterium camelliae</name>
    <dbReference type="NCBI Taxonomy" id="1265445"/>
    <lineage>
        <taxon>Bacteria</taxon>
        <taxon>Pseudomonadati</taxon>
        <taxon>Bacteroidota</taxon>
        <taxon>Flavobacteriia</taxon>
        <taxon>Flavobacteriales</taxon>
        <taxon>Weeksellaceae</taxon>
        <taxon>Chryseobacterium group</taxon>
        <taxon>Chryseobacterium</taxon>
    </lineage>
</organism>
<accession>A0ABY7QLW1</accession>
<gene>
    <name evidence="2" type="ORF">PFY12_00745</name>
</gene>
<dbReference type="RefSeq" id="WP_271148980.1">
    <property type="nucleotide sequence ID" value="NZ_CP115859.1"/>
</dbReference>
<keyword evidence="1" id="KW-1133">Transmembrane helix</keyword>
<reference evidence="2 3" key="1">
    <citation type="submission" date="2023-01" db="EMBL/GenBank/DDBJ databases">
        <title>Complete genome of Chryseobacterium camelliae VAN22-5A.</title>
        <authorList>
            <person name="Zong G."/>
            <person name="Cao G."/>
        </authorList>
    </citation>
    <scope>NUCLEOTIDE SEQUENCE [LARGE SCALE GENOMIC DNA]</scope>
    <source>
        <strain evidence="2 3">VAN22-5A</strain>
    </source>
</reference>
<keyword evidence="1" id="KW-0812">Transmembrane</keyword>
<protein>
    <submittedName>
        <fullName evidence="2">Uncharacterized protein</fullName>
    </submittedName>
</protein>
<proteinExistence type="predicted"/>
<dbReference type="EMBL" id="CP115859">
    <property type="protein sequence ID" value="WBV60660.1"/>
    <property type="molecule type" value="Genomic_DNA"/>
</dbReference>
<feature type="transmembrane region" description="Helical" evidence="1">
    <location>
        <begin position="21"/>
        <end position="41"/>
    </location>
</feature>
<sequence>MKVRKQGSWKEWKSSNNRHNLEILVINVAVILGVFVAAAIIQ</sequence>
<dbReference type="Proteomes" id="UP001210978">
    <property type="component" value="Chromosome"/>
</dbReference>
<evidence type="ECO:0000313" key="3">
    <source>
        <dbReference type="Proteomes" id="UP001210978"/>
    </source>
</evidence>
<name>A0ABY7QLW1_9FLAO</name>
<evidence type="ECO:0000313" key="2">
    <source>
        <dbReference type="EMBL" id="WBV60660.1"/>
    </source>
</evidence>